<proteinExistence type="predicted"/>
<feature type="domain" description="OVATE" evidence="8">
    <location>
        <begin position="232"/>
        <end position="295"/>
    </location>
</feature>
<keyword evidence="3 6" id="KW-0805">Transcription regulation</keyword>
<comment type="caution">
    <text evidence="9">The sequence shown here is derived from an EMBL/GenBank/DDBJ whole genome shotgun (WGS) entry which is preliminary data.</text>
</comment>
<evidence type="ECO:0000259" key="8">
    <source>
        <dbReference type="PROSITE" id="PS51754"/>
    </source>
</evidence>
<dbReference type="GO" id="GO:0005634">
    <property type="term" value="C:nucleus"/>
    <property type="evidence" value="ECO:0007669"/>
    <property type="project" value="UniProtKB-SubCell"/>
</dbReference>
<evidence type="ECO:0000256" key="4">
    <source>
        <dbReference type="ARBA" id="ARBA00023163"/>
    </source>
</evidence>
<evidence type="ECO:0000256" key="1">
    <source>
        <dbReference type="ARBA" id="ARBA00004123"/>
    </source>
</evidence>
<evidence type="ECO:0000256" key="5">
    <source>
        <dbReference type="ARBA" id="ARBA00023242"/>
    </source>
</evidence>
<comment type="subcellular location">
    <subcellularLocation>
        <location evidence="1 6">Nucleus</location>
    </subcellularLocation>
</comment>
<name>A0AAD6W530_9ROSI</name>
<dbReference type="PANTHER" id="PTHR33057:SF226">
    <property type="entry name" value="TRANSCRIPTION REPRESSOR"/>
    <property type="match status" value="1"/>
</dbReference>
<comment type="function">
    <text evidence="6">Transcriptional repressor that regulates multiple aspects of plant growth and development.</text>
</comment>
<feature type="compositionally biased region" description="Polar residues" evidence="7">
    <location>
        <begin position="312"/>
        <end position="324"/>
    </location>
</feature>
<reference evidence="9" key="1">
    <citation type="journal article" date="2023" name="Mol. Ecol. Resour.">
        <title>Chromosome-level genome assembly of a triploid poplar Populus alba 'Berolinensis'.</title>
        <authorList>
            <person name="Chen S."/>
            <person name="Yu Y."/>
            <person name="Wang X."/>
            <person name="Wang S."/>
            <person name="Zhang T."/>
            <person name="Zhou Y."/>
            <person name="He R."/>
            <person name="Meng N."/>
            <person name="Wang Y."/>
            <person name="Liu W."/>
            <person name="Liu Z."/>
            <person name="Liu J."/>
            <person name="Guo Q."/>
            <person name="Huang H."/>
            <person name="Sederoff R.R."/>
            <person name="Wang G."/>
            <person name="Qu G."/>
            <person name="Chen S."/>
        </authorList>
    </citation>
    <scope>NUCLEOTIDE SEQUENCE</scope>
    <source>
        <strain evidence="9">SC-2020</strain>
    </source>
</reference>
<dbReference type="AlphaFoldDB" id="A0AAD6W530"/>
<dbReference type="PROSITE" id="PS51754">
    <property type="entry name" value="OVATE"/>
    <property type="match status" value="1"/>
</dbReference>
<protein>
    <recommendedName>
        <fullName evidence="6">Transcription repressor</fullName>
    </recommendedName>
    <alternativeName>
        <fullName evidence="6">Ovate family protein</fullName>
    </alternativeName>
</protein>
<dbReference type="Pfam" id="PF04844">
    <property type="entry name" value="Ovate"/>
    <property type="match status" value="1"/>
</dbReference>
<accession>A0AAD6W530</accession>
<evidence type="ECO:0000256" key="3">
    <source>
        <dbReference type="ARBA" id="ARBA00023015"/>
    </source>
</evidence>
<keyword evidence="5 6" id="KW-0539">Nucleus</keyword>
<feature type="compositionally biased region" description="Polar residues" evidence="7">
    <location>
        <begin position="189"/>
        <end position="205"/>
    </location>
</feature>
<keyword evidence="10" id="KW-1185">Reference proteome</keyword>
<feature type="region of interest" description="Disordered" evidence="7">
    <location>
        <begin position="303"/>
        <end position="324"/>
    </location>
</feature>
<keyword evidence="2 6" id="KW-0678">Repressor</keyword>
<sequence length="324" mass="36192">MLYKRSTFTVFYFCLVAVELKIRKTNYNMRHQGINHDGPSSPSPIKRLHNSPFCYRFFSFDSPSHSSLSFLHSHRNKIMAGTIGRNLNLCFTKIRRPLPPHDQSPTTLLTPDDHSHTFLIKNYNSLYDPTIDSASTTTSSSSSSSSEPDFATVYASQRFFFSYPGRSNSIIESTPSIVTSSDSSDNLVAPQSDSNGLTTNPSNDKSLLVDSCNDSSHPQLLKSPTVKDSVAVPTYSPDPYMDFRRSMQEMVEARDLVDVNANWEYLHELLSCYLDLNPKSSHKFIVGAFADLLVSLLSSQMPEDAGRRGEDFSSSSCGISRQCM</sequence>
<gene>
    <name evidence="9" type="ORF">NC653_014566</name>
</gene>
<evidence type="ECO:0000256" key="7">
    <source>
        <dbReference type="SAM" id="MobiDB-lite"/>
    </source>
</evidence>
<evidence type="ECO:0000313" key="10">
    <source>
        <dbReference type="Proteomes" id="UP001164929"/>
    </source>
</evidence>
<dbReference type="GO" id="GO:0045892">
    <property type="term" value="P:negative regulation of DNA-templated transcription"/>
    <property type="evidence" value="ECO:0007669"/>
    <property type="project" value="UniProtKB-UniRule"/>
</dbReference>
<dbReference type="PANTHER" id="PTHR33057">
    <property type="entry name" value="TRANSCRIPTION REPRESSOR OFP7-RELATED"/>
    <property type="match status" value="1"/>
</dbReference>
<evidence type="ECO:0000256" key="6">
    <source>
        <dbReference type="RuleBase" id="RU367028"/>
    </source>
</evidence>
<feature type="region of interest" description="Disordered" evidence="7">
    <location>
        <begin position="180"/>
        <end position="205"/>
    </location>
</feature>
<evidence type="ECO:0000256" key="2">
    <source>
        <dbReference type="ARBA" id="ARBA00022491"/>
    </source>
</evidence>
<organism evidence="9 10">
    <name type="scientific">Populus alba x Populus x berolinensis</name>
    <dbReference type="NCBI Taxonomy" id="444605"/>
    <lineage>
        <taxon>Eukaryota</taxon>
        <taxon>Viridiplantae</taxon>
        <taxon>Streptophyta</taxon>
        <taxon>Embryophyta</taxon>
        <taxon>Tracheophyta</taxon>
        <taxon>Spermatophyta</taxon>
        <taxon>Magnoliopsida</taxon>
        <taxon>eudicotyledons</taxon>
        <taxon>Gunneridae</taxon>
        <taxon>Pentapetalae</taxon>
        <taxon>rosids</taxon>
        <taxon>fabids</taxon>
        <taxon>Malpighiales</taxon>
        <taxon>Salicaceae</taxon>
        <taxon>Saliceae</taxon>
        <taxon>Populus</taxon>
    </lineage>
</organism>
<dbReference type="NCBIfam" id="TIGR01568">
    <property type="entry name" value="A_thal_3678"/>
    <property type="match status" value="1"/>
</dbReference>
<evidence type="ECO:0000313" key="9">
    <source>
        <dbReference type="EMBL" id="KAJ6998419.1"/>
    </source>
</evidence>
<dbReference type="EMBL" id="JAQIZT010000005">
    <property type="protein sequence ID" value="KAJ6998419.1"/>
    <property type="molecule type" value="Genomic_DNA"/>
</dbReference>
<dbReference type="Proteomes" id="UP001164929">
    <property type="component" value="Chromosome 5"/>
</dbReference>
<dbReference type="InterPro" id="IPR038933">
    <property type="entry name" value="Ovate"/>
</dbReference>
<dbReference type="InterPro" id="IPR006458">
    <property type="entry name" value="Ovate_C"/>
</dbReference>
<keyword evidence="4 6" id="KW-0804">Transcription</keyword>